<protein>
    <submittedName>
        <fullName evidence="1">Incomplete phosphoenolpyruvate synthetase-related protein</fullName>
    </submittedName>
</protein>
<name>F8AGW9_PYRYC</name>
<dbReference type="GeneID" id="70537680"/>
<evidence type="ECO:0000313" key="2">
    <source>
        <dbReference type="Proteomes" id="UP000008386"/>
    </source>
</evidence>
<dbReference type="HOGENOM" id="CLU_3057294_0_0_2"/>
<dbReference type="KEGG" id="pya:PYCH_15960"/>
<dbReference type="Gene3D" id="3.30.470.20">
    <property type="entry name" value="ATP-grasp fold, B domain"/>
    <property type="match status" value="1"/>
</dbReference>
<keyword evidence="1" id="KW-0670">Pyruvate</keyword>
<evidence type="ECO:0000313" key="1">
    <source>
        <dbReference type="EMBL" id="AEH25262.1"/>
    </source>
</evidence>
<dbReference type="AlphaFoldDB" id="F8AGW9"/>
<dbReference type="SUPFAM" id="SSF56059">
    <property type="entry name" value="Glutathione synthetase ATP-binding domain-like"/>
    <property type="match status" value="1"/>
</dbReference>
<dbReference type="EMBL" id="CP002779">
    <property type="protein sequence ID" value="AEH25262.1"/>
    <property type="molecule type" value="Genomic_DNA"/>
</dbReference>
<keyword evidence="2" id="KW-1185">Reference proteome</keyword>
<reference evidence="1 2" key="1">
    <citation type="journal article" date="2011" name="J. Bacteriol.">
        <title>Complete genome sequence of the obligate piezophilic hyperthermophilic archaeon Pyrococcus yayanosii CH1.</title>
        <authorList>
            <person name="Jun X."/>
            <person name="Lupeng L."/>
            <person name="Minjuan X."/>
            <person name="Oger P."/>
            <person name="Fengping W."/>
            <person name="Jebbar M."/>
            <person name="Xiang X."/>
        </authorList>
    </citation>
    <scope>NUCLEOTIDE SEQUENCE [LARGE SCALE GENOMIC DNA]</scope>
    <source>
        <strain evidence="2">CH1 / JCM 16557</strain>
    </source>
</reference>
<dbReference type="Proteomes" id="UP000008386">
    <property type="component" value="Chromosome"/>
</dbReference>
<sequence length="53" mass="6405">MRELIETGLEVEELFRKPQDIEWAYNEPLWLPQSRKVTVPIVLYLPFFCQNKP</sequence>
<dbReference type="eggNOG" id="arCOG01111">
    <property type="taxonomic scope" value="Archaea"/>
</dbReference>
<proteinExistence type="predicted"/>
<dbReference type="STRING" id="529709.PYCH_15960"/>
<gene>
    <name evidence="1" type="ordered locus">PYCH_15960</name>
</gene>
<organism evidence="1 2">
    <name type="scientific">Pyrococcus yayanosii (strain CH1 / JCM 16557)</name>
    <dbReference type="NCBI Taxonomy" id="529709"/>
    <lineage>
        <taxon>Archaea</taxon>
        <taxon>Methanobacteriati</taxon>
        <taxon>Methanobacteriota</taxon>
        <taxon>Thermococci</taxon>
        <taxon>Thermococcales</taxon>
        <taxon>Thermococcaceae</taxon>
        <taxon>Pyrococcus</taxon>
    </lineage>
</organism>
<dbReference type="RefSeq" id="WP_013906318.1">
    <property type="nucleotide sequence ID" value="NC_015680.1"/>
</dbReference>
<accession>F8AGW9</accession>